<gene>
    <name evidence="1" type="ORF">PPGU16_84750</name>
</gene>
<accession>A0A7I8C5D6</accession>
<reference evidence="1 2" key="1">
    <citation type="journal article" date="2020" name="Genes (Basel)">
        <title>Genomic Comparison of Insect Gut Symbionts from Divergent Burkholderia Subclades.</title>
        <authorList>
            <person name="Takeshita K."/>
            <person name="Kikuchi Y."/>
        </authorList>
    </citation>
    <scope>NUCLEOTIDE SEQUENCE [LARGE SCALE GENOMIC DNA]</scope>
    <source>
        <strain evidence="1 2">PGU16</strain>
        <plasmid evidence="1 2">PPGU16_p3</plasmid>
    </source>
</reference>
<evidence type="ECO:0000313" key="2">
    <source>
        <dbReference type="Proteomes" id="UP000510888"/>
    </source>
</evidence>
<dbReference type="KEGG" id="plad:PPGU16_84750"/>
<protein>
    <submittedName>
        <fullName evidence="1">Uncharacterized protein</fullName>
    </submittedName>
</protein>
<keyword evidence="2" id="KW-1185">Reference proteome</keyword>
<dbReference type="AlphaFoldDB" id="A0A7I8C5D6"/>
<geneLocation type="plasmid" evidence="1 2">
    <name>PPGU16_p3</name>
</geneLocation>
<keyword evidence="1" id="KW-0614">Plasmid</keyword>
<organism evidence="1 2">
    <name type="scientific">Paraburkholderia largidicola</name>
    <dbReference type="NCBI Taxonomy" id="3014751"/>
    <lineage>
        <taxon>Bacteria</taxon>
        <taxon>Pseudomonadati</taxon>
        <taxon>Pseudomonadota</taxon>
        <taxon>Betaproteobacteria</taxon>
        <taxon>Burkholderiales</taxon>
        <taxon>Burkholderiaceae</taxon>
        <taxon>Paraburkholderia</taxon>
    </lineage>
</organism>
<proteinExistence type="predicted"/>
<dbReference type="Proteomes" id="UP000510888">
    <property type="component" value="Plasmid PPGU16_p3"/>
</dbReference>
<evidence type="ECO:0000313" key="1">
    <source>
        <dbReference type="EMBL" id="BCF95408.1"/>
    </source>
</evidence>
<dbReference type="EMBL" id="AP023178">
    <property type="protein sequence ID" value="BCF95408.1"/>
    <property type="molecule type" value="Genomic_DNA"/>
</dbReference>
<sequence length="95" mass="11062">MGLTTRELSAVDETLQGRYVVWIREDPHGFWKVEIHVDDGDRVYDLDTTRGGTKSWRQLKDALLFVKENCPRAKDVFLEVEQGWVLQKTPDDLTK</sequence>
<name>A0A7I8C5D6_9BURK</name>